<gene>
    <name evidence="2" type="ORF">CEXT_310121</name>
</gene>
<keyword evidence="3" id="KW-1185">Reference proteome</keyword>
<name>A0AAV4TJ91_CAEEX</name>
<evidence type="ECO:0000256" key="1">
    <source>
        <dbReference type="SAM" id="Phobius"/>
    </source>
</evidence>
<reference evidence="2 3" key="1">
    <citation type="submission" date="2021-06" db="EMBL/GenBank/DDBJ databases">
        <title>Caerostris extrusa draft genome.</title>
        <authorList>
            <person name="Kono N."/>
            <person name="Arakawa K."/>
        </authorList>
    </citation>
    <scope>NUCLEOTIDE SEQUENCE [LARGE SCALE GENOMIC DNA]</scope>
</reference>
<proteinExistence type="predicted"/>
<evidence type="ECO:0000313" key="2">
    <source>
        <dbReference type="EMBL" id="GIY44840.1"/>
    </source>
</evidence>
<protein>
    <submittedName>
        <fullName evidence="2">Uncharacterized protein</fullName>
    </submittedName>
</protein>
<sequence length="127" mass="14663">MKTFFFDDIFFRYFQLAPFCCVSVAIFCILKSILEIQNGQNSLSSKENSFIRRINTSPLTIVQYAWYGHGNRFANILPLFRENISIDDLLHPFFENFGAVNTLSRIVGLLANVRYLTVSLSIFEVSF</sequence>
<keyword evidence="1" id="KW-0472">Membrane</keyword>
<accession>A0AAV4TJ91</accession>
<dbReference type="EMBL" id="BPLR01011204">
    <property type="protein sequence ID" value="GIY44840.1"/>
    <property type="molecule type" value="Genomic_DNA"/>
</dbReference>
<feature type="transmembrane region" description="Helical" evidence="1">
    <location>
        <begin position="12"/>
        <end position="34"/>
    </location>
</feature>
<evidence type="ECO:0000313" key="3">
    <source>
        <dbReference type="Proteomes" id="UP001054945"/>
    </source>
</evidence>
<dbReference type="AlphaFoldDB" id="A0AAV4TJ91"/>
<keyword evidence="1" id="KW-0812">Transmembrane</keyword>
<dbReference type="Proteomes" id="UP001054945">
    <property type="component" value="Unassembled WGS sequence"/>
</dbReference>
<organism evidence="2 3">
    <name type="scientific">Caerostris extrusa</name>
    <name type="common">Bark spider</name>
    <name type="synonym">Caerostris bankana</name>
    <dbReference type="NCBI Taxonomy" id="172846"/>
    <lineage>
        <taxon>Eukaryota</taxon>
        <taxon>Metazoa</taxon>
        <taxon>Ecdysozoa</taxon>
        <taxon>Arthropoda</taxon>
        <taxon>Chelicerata</taxon>
        <taxon>Arachnida</taxon>
        <taxon>Araneae</taxon>
        <taxon>Araneomorphae</taxon>
        <taxon>Entelegynae</taxon>
        <taxon>Araneoidea</taxon>
        <taxon>Araneidae</taxon>
        <taxon>Caerostris</taxon>
    </lineage>
</organism>
<keyword evidence="1" id="KW-1133">Transmembrane helix</keyword>
<comment type="caution">
    <text evidence="2">The sequence shown here is derived from an EMBL/GenBank/DDBJ whole genome shotgun (WGS) entry which is preliminary data.</text>
</comment>